<keyword evidence="2" id="KW-1185">Reference proteome</keyword>
<evidence type="ECO:0000313" key="1">
    <source>
        <dbReference type="EMBL" id="KYQ90858.1"/>
    </source>
</evidence>
<protein>
    <submittedName>
        <fullName evidence="1">Uncharacterized protein</fullName>
    </submittedName>
</protein>
<dbReference type="SUPFAM" id="SSF52047">
    <property type="entry name" value="RNI-like"/>
    <property type="match status" value="1"/>
</dbReference>
<gene>
    <name evidence="1" type="ORF">DLAC_07728</name>
</gene>
<sequence>MELLDDCITSFHRILQTTSDQLEYLNITWFSSITTLPNSIYTDLVQSLSHLKTNQLKHFTLCTGRDSINFPEEIAYNHLESLTEFHLLSNRFNCYINEKSLNFYNLSSQLVNTTVNFDSLDLLFNFLNLSNMKPNLLNLTLAITYNYDITGPFPVFKYLQSLKIIPNHHAIVNWVLATQQHSLKVLDISCSLFTTGNYKIKNFSSFIIENTSIEILKLKFTYSQDIIKACKLISKNKTIFELEIIQNLFINPTEIDLSTSAIKYLHIDQLSNLKLKVVPLPPFTLSFKKGQKELYTRALEMEKPKKSWINKILGK</sequence>
<dbReference type="InParanoid" id="A0A151ZAA4"/>
<name>A0A151ZAA4_TIELA</name>
<organism evidence="1 2">
    <name type="scientific">Tieghemostelium lacteum</name>
    <name type="common">Slime mold</name>
    <name type="synonym">Dictyostelium lacteum</name>
    <dbReference type="NCBI Taxonomy" id="361077"/>
    <lineage>
        <taxon>Eukaryota</taxon>
        <taxon>Amoebozoa</taxon>
        <taxon>Evosea</taxon>
        <taxon>Eumycetozoa</taxon>
        <taxon>Dictyostelia</taxon>
        <taxon>Dictyosteliales</taxon>
        <taxon>Raperosteliaceae</taxon>
        <taxon>Tieghemostelium</taxon>
    </lineage>
</organism>
<dbReference type="EMBL" id="LODT01000035">
    <property type="protein sequence ID" value="KYQ90858.1"/>
    <property type="molecule type" value="Genomic_DNA"/>
</dbReference>
<proteinExistence type="predicted"/>
<evidence type="ECO:0000313" key="2">
    <source>
        <dbReference type="Proteomes" id="UP000076078"/>
    </source>
</evidence>
<dbReference type="AlphaFoldDB" id="A0A151ZAA4"/>
<accession>A0A151ZAA4</accession>
<reference evidence="1 2" key="1">
    <citation type="submission" date="2015-12" db="EMBL/GenBank/DDBJ databases">
        <title>Dictyostelia acquired genes for synthesis and detection of signals that induce cell-type specialization by lateral gene transfer from prokaryotes.</title>
        <authorList>
            <person name="Gloeckner G."/>
            <person name="Schaap P."/>
        </authorList>
    </citation>
    <scope>NUCLEOTIDE SEQUENCE [LARGE SCALE GENOMIC DNA]</scope>
    <source>
        <strain evidence="1 2">TK</strain>
    </source>
</reference>
<comment type="caution">
    <text evidence="1">The sequence shown here is derived from an EMBL/GenBank/DDBJ whole genome shotgun (WGS) entry which is preliminary data.</text>
</comment>
<dbReference type="Proteomes" id="UP000076078">
    <property type="component" value="Unassembled WGS sequence"/>
</dbReference>